<reference evidence="2 3" key="1">
    <citation type="submission" date="2016-01" db="EMBL/GenBank/DDBJ databases">
        <title>Genome sequence of Clostridium neopropionicum X4, DSM-3847.</title>
        <authorList>
            <person name="Poehlein A."/>
            <person name="Beck M.H."/>
            <person name="Bengelsdorf F.R."/>
            <person name="Daniel R."/>
            <person name="Duerre P."/>
        </authorList>
    </citation>
    <scope>NUCLEOTIDE SEQUENCE [LARGE SCALE GENOMIC DNA]</scope>
    <source>
        <strain evidence="2 3">DSM-3847</strain>
    </source>
</reference>
<dbReference type="Proteomes" id="UP000070539">
    <property type="component" value="Unassembled WGS sequence"/>
</dbReference>
<dbReference type="STRING" id="36847.CLNEO_20690"/>
<feature type="domain" description="Peptidase M16 C-terminal" evidence="1">
    <location>
        <begin position="179"/>
        <end position="347"/>
    </location>
</feature>
<dbReference type="InterPro" id="IPR050361">
    <property type="entry name" value="MPP/UQCRC_Complex"/>
</dbReference>
<dbReference type="EMBL" id="LRVM01000006">
    <property type="protein sequence ID" value="KXL52660.1"/>
    <property type="molecule type" value="Genomic_DNA"/>
</dbReference>
<name>A0A136WDS7_9FIRM</name>
<dbReference type="Gene3D" id="3.30.830.10">
    <property type="entry name" value="Metalloenzyme, LuxS/M16 peptidase-like"/>
    <property type="match status" value="2"/>
</dbReference>
<dbReference type="PANTHER" id="PTHR11851:SF186">
    <property type="entry name" value="INACTIVE METALLOPROTEASE YMFF-RELATED"/>
    <property type="match status" value="1"/>
</dbReference>
<evidence type="ECO:0000259" key="1">
    <source>
        <dbReference type="Pfam" id="PF05193"/>
    </source>
</evidence>
<dbReference type="NCBIfam" id="NF047422">
    <property type="entry name" value="YfmF_fam"/>
    <property type="match status" value="1"/>
</dbReference>
<dbReference type="InterPro" id="IPR007863">
    <property type="entry name" value="Peptidase_M16_C"/>
</dbReference>
<protein>
    <submittedName>
        <fullName evidence="2">Peptidase M16 inactive domain protein</fullName>
    </submittedName>
</protein>
<dbReference type="SUPFAM" id="SSF63411">
    <property type="entry name" value="LuxS/MPP-like metallohydrolase"/>
    <property type="match status" value="2"/>
</dbReference>
<evidence type="ECO:0000313" key="2">
    <source>
        <dbReference type="EMBL" id="KXL52660.1"/>
    </source>
</evidence>
<dbReference type="InterPro" id="IPR011249">
    <property type="entry name" value="Metalloenz_LuxS/M16"/>
</dbReference>
<evidence type="ECO:0000313" key="3">
    <source>
        <dbReference type="Proteomes" id="UP000070539"/>
    </source>
</evidence>
<comment type="caution">
    <text evidence="2">The sequence shown here is derived from an EMBL/GenBank/DDBJ whole genome shotgun (WGS) entry which is preliminary data.</text>
</comment>
<proteinExistence type="predicted"/>
<dbReference type="Pfam" id="PF05193">
    <property type="entry name" value="Peptidase_M16_C"/>
    <property type="match status" value="1"/>
</dbReference>
<dbReference type="AlphaFoldDB" id="A0A136WDS7"/>
<dbReference type="PANTHER" id="PTHR11851">
    <property type="entry name" value="METALLOPROTEASE"/>
    <property type="match status" value="1"/>
</dbReference>
<dbReference type="GO" id="GO:0046872">
    <property type="term" value="F:metal ion binding"/>
    <property type="evidence" value="ECO:0007669"/>
    <property type="project" value="InterPro"/>
</dbReference>
<gene>
    <name evidence="2" type="ORF">CLNEO_20690</name>
</gene>
<keyword evidence="3" id="KW-1185">Reference proteome</keyword>
<accession>A0A136WDS7</accession>
<organism evidence="2 3">
    <name type="scientific">Anaerotignum neopropionicum</name>
    <dbReference type="NCBI Taxonomy" id="36847"/>
    <lineage>
        <taxon>Bacteria</taxon>
        <taxon>Bacillati</taxon>
        <taxon>Bacillota</taxon>
        <taxon>Clostridia</taxon>
        <taxon>Lachnospirales</taxon>
        <taxon>Anaerotignaceae</taxon>
        <taxon>Anaerotignum</taxon>
    </lineage>
</organism>
<dbReference type="RefSeq" id="WP_066088472.1">
    <property type="nucleotide sequence ID" value="NZ_LRVM01000006.1"/>
</dbReference>
<sequence length="419" mass="47153">MYSLERNTPRCRIFWLDGKKFKTNLLVLFFDLPLKRETATQTALLAEVLKEGCKPYPDAREIAIATEELYGALWDISIVKKGDRQLLLFSIESAKVVPVEDAIGFIKALVVEPLVENDAFLDEVVKRKKEILAKRLAALKDDKRGYAQKRCLEEAAKDTPVEISADGYAEDLDQIDGKMLYKHYCNIMERGTVKVFFCGDEGEKRKVTAFRKLFQGGEHLSGFVQGEGLPKGEPAFIKEHTPMEQARLLMAFDTKAQWGERSFATLLVLNQLFGGDPDSILFQSLRERDGLCYDIKSYLYPLTGFLFVQTGIKAQDAKQSAVGILKALEELSEAKVGAKKLEEAKNGIIRQYQAIADQPWSMVDFSVEQVLVEGERGLDAFLARVQEVTVEDVCRMANRAVLRTIYLLSGKEAKQNEGN</sequence>